<dbReference type="AlphaFoldDB" id="A2SGH3"/>
<dbReference type="STRING" id="420662.Mpe_A1702"/>
<feature type="transmembrane region" description="Helical" evidence="1">
    <location>
        <begin position="267"/>
        <end position="288"/>
    </location>
</feature>
<reference evidence="2 3" key="1">
    <citation type="journal article" date="2007" name="J. Bacteriol.">
        <title>Whole-genome analysis of the methyl tert-butyl ether-degrading beta-proteobacterium Methylibium petroleiphilum PM1.</title>
        <authorList>
            <person name="Kane S.R."/>
            <person name="Chakicherla A.Y."/>
            <person name="Chain P.S.G."/>
            <person name="Schmidt R."/>
            <person name="Shin M.W."/>
            <person name="Legler T.C."/>
            <person name="Scow K.M."/>
            <person name="Larimer F.W."/>
            <person name="Lucas S.M."/>
            <person name="Richardson P.M."/>
            <person name="Hristova K.R."/>
        </authorList>
    </citation>
    <scope>NUCLEOTIDE SEQUENCE [LARGE SCALE GENOMIC DNA]</scope>
    <source>
        <strain evidence="3">ATCC BAA-1232 / LMG 22953 / PM1</strain>
    </source>
</reference>
<feature type="transmembrane region" description="Helical" evidence="1">
    <location>
        <begin position="74"/>
        <end position="97"/>
    </location>
</feature>
<feature type="transmembrane region" description="Helical" evidence="1">
    <location>
        <begin position="36"/>
        <end position="54"/>
    </location>
</feature>
<keyword evidence="1" id="KW-0812">Transmembrane</keyword>
<keyword evidence="1" id="KW-1133">Transmembrane helix</keyword>
<feature type="transmembrane region" description="Helical" evidence="1">
    <location>
        <begin position="239"/>
        <end position="261"/>
    </location>
</feature>
<name>A2SGH3_METPP</name>
<protein>
    <submittedName>
        <fullName evidence="2">Putative NnrS family</fullName>
    </submittedName>
</protein>
<evidence type="ECO:0000256" key="1">
    <source>
        <dbReference type="SAM" id="Phobius"/>
    </source>
</evidence>
<dbReference type="Proteomes" id="UP000000366">
    <property type="component" value="Chromosome"/>
</dbReference>
<evidence type="ECO:0000313" key="3">
    <source>
        <dbReference type="Proteomes" id="UP000000366"/>
    </source>
</evidence>
<dbReference type="HOGENOM" id="CLU_041785_0_0_4"/>
<dbReference type="EMBL" id="CP000555">
    <property type="protein sequence ID" value="ABM94662.1"/>
    <property type="molecule type" value="Genomic_DNA"/>
</dbReference>
<proteinExistence type="predicted"/>
<dbReference type="Pfam" id="PF05940">
    <property type="entry name" value="NnrS"/>
    <property type="match status" value="1"/>
</dbReference>
<feature type="transmembrane region" description="Helical" evidence="1">
    <location>
        <begin position="300"/>
        <end position="321"/>
    </location>
</feature>
<gene>
    <name evidence="2" type="ordered locus">Mpe_A1702</name>
</gene>
<dbReference type="eggNOG" id="COG3213">
    <property type="taxonomic scope" value="Bacteria"/>
</dbReference>
<sequence length="433" mass="45030">MIPIRPAAHSSPTPPPSAAAATPWRWARLATAPHRLAFFAGGVALAATGLWWALMLALRHAGIATPWAVVPPVAHGLLMAVAFNPLFMIGFLFTAGPRWLGLPDVPGSSLVRAVLAYGAAMAVLLLGVHLHAGLAAAGLLGAAAVWTRLLWRFGRLVRASRVPDTLHARAIVATSALGAAAMGVAALALAAGRVDIARATTAVLLWGFVAPVFAIVSHRMLPFFTTSALPLHHAWRPDALLQWMLAALLATASGSAAEAMLGVLPAWAQALLLAVQAPTAVLMLWLALRWGLVQSFAVRLLAMLHAGFVWLGITFALLAVARGMALWQIGPGSLGLAPLHALTVGFLGATLLAMITRVAAGHSGRPLVADGPALLLYGAVQLAAVARVLSALWPDAPVALLLLAAFAWAAAAVGWALRYGRWMGRPRADGRPG</sequence>
<feature type="transmembrane region" description="Helical" evidence="1">
    <location>
        <begin position="109"/>
        <end position="128"/>
    </location>
</feature>
<keyword evidence="1" id="KW-0472">Membrane</keyword>
<feature type="transmembrane region" description="Helical" evidence="1">
    <location>
        <begin position="372"/>
        <end position="393"/>
    </location>
</feature>
<dbReference type="KEGG" id="mpt:Mpe_A1702"/>
<feature type="transmembrane region" description="Helical" evidence="1">
    <location>
        <begin position="196"/>
        <end position="218"/>
    </location>
</feature>
<feature type="transmembrane region" description="Helical" evidence="1">
    <location>
        <begin position="399"/>
        <end position="417"/>
    </location>
</feature>
<organism evidence="2 3">
    <name type="scientific">Methylibium petroleiphilum (strain ATCC BAA-1232 / LMG 22953 / PM1)</name>
    <dbReference type="NCBI Taxonomy" id="420662"/>
    <lineage>
        <taxon>Bacteria</taxon>
        <taxon>Pseudomonadati</taxon>
        <taxon>Pseudomonadota</taxon>
        <taxon>Betaproteobacteria</taxon>
        <taxon>Burkholderiales</taxon>
        <taxon>Sphaerotilaceae</taxon>
        <taxon>Methylibium</taxon>
    </lineage>
</organism>
<feature type="transmembrane region" description="Helical" evidence="1">
    <location>
        <begin position="341"/>
        <end position="360"/>
    </location>
</feature>
<feature type="transmembrane region" description="Helical" evidence="1">
    <location>
        <begin position="171"/>
        <end position="190"/>
    </location>
</feature>
<accession>A2SGH3</accession>
<keyword evidence="3" id="KW-1185">Reference proteome</keyword>
<evidence type="ECO:0000313" key="2">
    <source>
        <dbReference type="EMBL" id="ABM94662.1"/>
    </source>
</evidence>
<feature type="transmembrane region" description="Helical" evidence="1">
    <location>
        <begin position="134"/>
        <end position="151"/>
    </location>
</feature>
<dbReference type="InterPro" id="IPR010266">
    <property type="entry name" value="NnrS"/>
</dbReference>
<dbReference type="RefSeq" id="WP_011829299.1">
    <property type="nucleotide sequence ID" value="NC_008825.1"/>
</dbReference>